<evidence type="ECO:0000256" key="1">
    <source>
        <dbReference type="SAM" id="MobiDB-lite"/>
    </source>
</evidence>
<feature type="chain" id="PRO_5042870436" evidence="2">
    <location>
        <begin position="20"/>
        <end position="807"/>
    </location>
</feature>
<gene>
    <name evidence="3" type="ORF">RN001_002368</name>
</gene>
<evidence type="ECO:0000256" key="2">
    <source>
        <dbReference type="SAM" id="SignalP"/>
    </source>
</evidence>
<sequence length="807" mass="91374">MTTTKILLIVLSFLLFSNAENDDNNKPLPAFARTEIRVAKSLDPDETQTLNVMTRDGGVAQLIVKRRDGKSKFNSAFSEALNTKPLVRPDSLYSQWKNSQPVYLHSDMMKLENYAVVKNASSDKPGRSTIGNIGSDRLPFMPKPVNIRSGDIFVKPSTEKLKKGRSIMEIGSDGIPIVHGVRVPDDESDEKVWRNARVINGELVPYEEGYKPPAAVPLGELVYASKTFKNTEESTGLGPYTTSDNYEKPNKNIKISFGPFTVKDNKESEKPKEKTNYIKFSSSEGLGRYTVADNSKKLIDYIKDINAKEAKRDYFLRRKLRSYDEHKPQIQRRMLDYNAGVSSYPNSAMYSSPSTTLSRVNFNEGVRTPILQYAHPEFGVQPAKASKEDEYDNGNKENDISRKSYVKENSNNDLEYGGRYSQSPYFSANSIDYYKNYPYNGYYLKTKTEQPFWIRLTESIKDNVQNGFERVHQLARPVFDPIVEATHKISHNLGLAPSPMRAQDKVGLITPIGSSIILPALGLVAGGAALGLGAAAVGRFLQPEMRALHGMHYPNDILVIMEDRNNNNEVSDHRRFKRSLFGIGEQQLQDLTNVNNDDLQHLTSPYLWADTPCSKKLFCEVMIKQNFDNVLIMEKKMDSLLSMVHPEVIQIVSHHLQDVLNAVKKRDCSKFTCSRISIPVAELLLLIIMSNCKLNYDRNRPLTIQELESEIEKITNNNIYCVIIPPEVDDLTDEEQIDDNLLTADDTPGDIVGTFEIMSTPDNEEYEDQENLEHPLLHSKKKTKSCVYSKLEKSKPGLHQYTNVYRT</sequence>
<protein>
    <submittedName>
        <fullName evidence="3">Uncharacterized protein</fullName>
    </submittedName>
</protein>
<accession>A0AAN7SK38</accession>
<comment type="caution">
    <text evidence="3">The sequence shown here is derived from an EMBL/GenBank/DDBJ whole genome shotgun (WGS) entry which is preliminary data.</text>
</comment>
<dbReference type="Proteomes" id="UP001353858">
    <property type="component" value="Unassembled WGS sequence"/>
</dbReference>
<organism evidence="3 4">
    <name type="scientific">Aquatica leii</name>
    <dbReference type="NCBI Taxonomy" id="1421715"/>
    <lineage>
        <taxon>Eukaryota</taxon>
        <taxon>Metazoa</taxon>
        <taxon>Ecdysozoa</taxon>
        <taxon>Arthropoda</taxon>
        <taxon>Hexapoda</taxon>
        <taxon>Insecta</taxon>
        <taxon>Pterygota</taxon>
        <taxon>Neoptera</taxon>
        <taxon>Endopterygota</taxon>
        <taxon>Coleoptera</taxon>
        <taxon>Polyphaga</taxon>
        <taxon>Elateriformia</taxon>
        <taxon>Elateroidea</taxon>
        <taxon>Lampyridae</taxon>
        <taxon>Luciolinae</taxon>
        <taxon>Aquatica</taxon>
    </lineage>
</organism>
<keyword evidence="2" id="KW-0732">Signal</keyword>
<proteinExistence type="predicted"/>
<dbReference type="AlphaFoldDB" id="A0AAN7SK38"/>
<feature type="region of interest" description="Disordered" evidence="1">
    <location>
        <begin position="382"/>
        <end position="402"/>
    </location>
</feature>
<feature type="compositionally biased region" description="Basic and acidic residues" evidence="1">
    <location>
        <begin position="385"/>
        <end position="402"/>
    </location>
</feature>
<evidence type="ECO:0000313" key="4">
    <source>
        <dbReference type="Proteomes" id="UP001353858"/>
    </source>
</evidence>
<keyword evidence="4" id="KW-1185">Reference proteome</keyword>
<evidence type="ECO:0000313" key="3">
    <source>
        <dbReference type="EMBL" id="KAK4886097.1"/>
    </source>
</evidence>
<name>A0AAN7SK38_9COLE</name>
<feature type="signal peptide" evidence="2">
    <location>
        <begin position="1"/>
        <end position="19"/>
    </location>
</feature>
<reference evidence="4" key="1">
    <citation type="submission" date="2023-01" db="EMBL/GenBank/DDBJ databases">
        <title>Key to firefly adult light organ development and bioluminescence: homeobox transcription factors regulate luciferase expression and transportation to peroxisome.</title>
        <authorList>
            <person name="Fu X."/>
        </authorList>
    </citation>
    <scope>NUCLEOTIDE SEQUENCE [LARGE SCALE GENOMIC DNA]</scope>
</reference>
<dbReference type="EMBL" id="JARPUR010000001">
    <property type="protein sequence ID" value="KAK4886097.1"/>
    <property type="molecule type" value="Genomic_DNA"/>
</dbReference>